<dbReference type="STRING" id="1852522.SAMN06295960_0902"/>
<dbReference type="InterPro" id="IPR027417">
    <property type="entry name" value="P-loop_NTPase"/>
</dbReference>
<keyword evidence="3 6" id="KW-0067">ATP-binding</keyword>
<gene>
    <name evidence="6" type="ORF">SAMN06295960_0902</name>
</gene>
<dbReference type="InterPro" id="IPR017871">
    <property type="entry name" value="ABC_transporter-like_CS"/>
</dbReference>
<dbReference type="Gene3D" id="3.40.50.300">
    <property type="entry name" value="P-loop containing nucleotide triphosphate hydrolases"/>
    <property type="match status" value="1"/>
</dbReference>
<dbReference type="AlphaFoldDB" id="A0A1X7IY00"/>
<evidence type="ECO:0000256" key="2">
    <source>
        <dbReference type="ARBA" id="ARBA00022741"/>
    </source>
</evidence>
<evidence type="ECO:0000313" key="7">
    <source>
        <dbReference type="Proteomes" id="UP000193834"/>
    </source>
</evidence>
<dbReference type="InterPro" id="IPR003439">
    <property type="entry name" value="ABC_transporter-like_ATP-bd"/>
</dbReference>
<name>A0A1X7IY00_9BACL</name>
<dbReference type="RefSeq" id="WP_085493109.1">
    <property type="nucleotide sequence ID" value="NZ_FXAZ01000001.1"/>
</dbReference>
<dbReference type="Pfam" id="PF00005">
    <property type="entry name" value="ABC_tran"/>
    <property type="match status" value="1"/>
</dbReference>
<dbReference type="GO" id="GO:0005524">
    <property type="term" value="F:ATP binding"/>
    <property type="evidence" value="ECO:0007669"/>
    <property type="project" value="UniProtKB-KW"/>
</dbReference>
<evidence type="ECO:0000313" key="6">
    <source>
        <dbReference type="EMBL" id="SMG19326.1"/>
    </source>
</evidence>
<sequence length="351" mass="40425">MSIIEVNNLSKTFTYYEKKAGLRHSWRHLFHREELERHAVSQISFNIEQGEAVAFIGPNGAGKTTTLKMLTGILHPTSGHASVLGYTPWERAKAFKRNFAIVMGQKSQLWWDLPANESIYLNKCIYDIEDRIYQDTLDELAEMLDVTRLLGVQVRRLSLGERMKMEIIAALIHQPKLLFLDEPTLGLDYASQKKVRQFLRSYNEQKQATIILTSHYMKDIQDVCSRAIVIAGGKIAFDGRIDAMKKAFGDYKRVKVRFYEPWKEEEVYQWLGAHAVVHAHHGDTLDLQVEHEAIKTVSRRLIEHSGVEDWSIEEEPIEESIERIYVQQSKERGLNVGQEQSRAAELQSLEA</sequence>
<dbReference type="PANTHER" id="PTHR42711">
    <property type="entry name" value="ABC TRANSPORTER ATP-BINDING PROTEIN"/>
    <property type="match status" value="1"/>
</dbReference>
<feature type="region of interest" description="Disordered" evidence="4">
    <location>
        <begin position="332"/>
        <end position="351"/>
    </location>
</feature>
<dbReference type="InterPro" id="IPR050763">
    <property type="entry name" value="ABC_transporter_ATP-binding"/>
</dbReference>
<protein>
    <submittedName>
        <fullName evidence="6">ABC-2 type transport system ATP-binding protein</fullName>
    </submittedName>
</protein>
<dbReference type="SUPFAM" id="SSF52540">
    <property type="entry name" value="P-loop containing nucleoside triphosphate hydrolases"/>
    <property type="match status" value="1"/>
</dbReference>
<proteinExistence type="predicted"/>
<feature type="domain" description="ABC transporter" evidence="5">
    <location>
        <begin position="4"/>
        <end position="257"/>
    </location>
</feature>
<dbReference type="SMART" id="SM00382">
    <property type="entry name" value="AAA"/>
    <property type="match status" value="1"/>
</dbReference>
<dbReference type="PROSITE" id="PS00211">
    <property type="entry name" value="ABC_TRANSPORTER_1"/>
    <property type="match status" value="1"/>
</dbReference>
<dbReference type="PANTHER" id="PTHR42711:SF4">
    <property type="entry name" value="ABC TRANSPORTER RELATED"/>
    <property type="match status" value="1"/>
</dbReference>
<dbReference type="EMBL" id="FXAZ01000001">
    <property type="protein sequence ID" value="SMG19326.1"/>
    <property type="molecule type" value="Genomic_DNA"/>
</dbReference>
<keyword evidence="1" id="KW-0813">Transport</keyword>
<evidence type="ECO:0000256" key="4">
    <source>
        <dbReference type="SAM" id="MobiDB-lite"/>
    </source>
</evidence>
<dbReference type="GO" id="GO:0016887">
    <property type="term" value="F:ATP hydrolysis activity"/>
    <property type="evidence" value="ECO:0007669"/>
    <property type="project" value="InterPro"/>
</dbReference>
<dbReference type="Proteomes" id="UP000193834">
    <property type="component" value="Unassembled WGS sequence"/>
</dbReference>
<evidence type="ECO:0000256" key="3">
    <source>
        <dbReference type="ARBA" id="ARBA00022840"/>
    </source>
</evidence>
<keyword evidence="7" id="KW-1185">Reference proteome</keyword>
<reference evidence="6 7" key="1">
    <citation type="submission" date="2017-04" db="EMBL/GenBank/DDBJ databases">
        <authorList>
            <person name="Afonso C.L."/>
            <person name="Miller P.J."/>
            <person name="Scott M.A."/>
            <person name="Spackman E."/>
            <person name="Goraichik I."/>
            <person name="Dimitrov K.M."/>
            <person name="Suarez D.L."/>
            <person name="Swayne D.E."/>
        </authorList>
    </citation>
    <scope>NUCLEOTIDE SEQUENCE [LARGE SCALE GENOMIC DNA]</scope>
    <source>
        <strain evidence="6 7">11</strain>
    </source>
</reference>
<dbReference type="InterPro" id="IPR003593">
    <property type="entry name" value="AAA+_ATPase"/>
</dbReference>
<evidence type="ECO:0000259" key="5">
    <source>
        <dbReference type="PROSITE" id="PS50893"/>
    </source>
</evidence>
<evidence type="ECO:0000256" key="1">
    <source>
        <dbReference type="ARBA" id="ARBA00022448"/>
    </source>
</evidence>
<dbReference type="PROSITE" id="PS50893">
    <property type="entry name" value="ABC_TRANSPORTER_2"/>
    <property type="match status" value="1"/>
</dbReference>
<dbReference type="OrthoDB" id="9804819at2"/>
<organism evidence="6 7">
    <name type="scientific">Paenibacillus aquistagni</name>
    <dbReference type="NCBI Taxonomy" id="1852522"/>
    <lineage>
        <taxon>Bacteria</taxon>
        <taxon>Bacillati</taxon>
        <taxon>Bacillota</taxon>
        <taxon>Bacilli</taxon>
        <taxon>Bacillales</taxon>
        <taxon>Paenibacillaceae</taxon>
        <taxon>Paenibacillus</taxon>
    </lineage>
</organism>
<accession>A0A1X7IY00</accession>
<keyword evidence="2" id="KW-0547">Nucleotide-binding</keyword>